<dbReference type="RefSeq" id="WP_199386718.1">
    <property type="nucleotide sequence ID" value="NZ_JAEMHM010000025.1"/>
</dbReference>
<protein>
    <submittedName>
        <fullName evidence="1">Uncharacterized protein</fullName>
    </submittedName>
</protein>
<sequence length="351" mass="39224">MKVALPPLNLSYLLPLFEKEDGFMKMIPVVLALVLIVSMQLSTSAESVYVKTGSIGKQILPEPTSLTTTSSSSPAYRPLEQIVGEKVIFLPKPLSLRHFGYQSFSGGSGQFGQPTYDEAVGRIGVVTKVSPNSYSGKITVQMEDNGNIYLGNGSDSVDGIALVSEIDYARKTYIGKTLWCKGTWLETYDENKEKKFDENKAITIEDLKKEDLKKANIKKYSPVKVTDVVAGWYSMSPVRFILRSSNGQEGYVDVSISGTNASDILRNTFSFGKSFLLEDPRKKYRWNQKVWAAIEKEKVFIGMTADQAKMSWGEPKEINKTITGKKRHEQWVYSSSSYLYFDNGVLTAIQN</sequence>
<gene>
    <name evidence="1" type="ORF">JFN93_22945</name>
</gene>
<dbReference type="EMBL" id="JAEMHM010000025">
    <property type="protein sequence ID" value="MBJ6727582.1"/>
    <property type="molecule type" value="Genomic_DNA"/>
</dbReference>
<dbReference type="Proteomes" id="UP000636888">
    <property type="component" value="Unassembled WGS sequence"/>
</dbReference>
<accession>A0A8J7S8I9</accession>
<proteinExistence type="predicted"/>
<evidence type="ECO:0000313" key="1">
    <source>
        <dbReference type="EMBL" id="MBJ6727582.1"/>
    </source>
</evidence>
<reference evidence="1" key="1">
    <citation type="submission" date="2020-12" db="EMBL/GenBank/DDBJ databases">
        <title>Geomonas sp. Red875, isolated from river sediment.</title>
        <authorList>
            <person name="Xu Z."/>
            <person name="Zhang Z."/>
            <person name="Masuda Y."/>
            <person name="Itoh H."/>
            <person name="Senoo K."/>
        </authorList>
    </citation>
    <scope>NUCLEOTIDE SEQUENCE</scope>
    <source>
        <strain evidence="1">Red875</strain>
    </source>
</reference>
<evidence type="ECO:0000313" key="2">
    <source>
        <dbReference type="Proteomes" id="UP000636888"/>
    </source>
</evidence>
<keyword evidence="2" id="KW-1185">Reference proteome</keyword>
<comment type="caution">
    <text evidence="1">The sequence shown here is derived from an EMBL/GenBank/DDBJ whole genome shotgun (WGS) entry which is preliminary data.</text>
</comment>
<dbReference type="AlphaFoldDB" id="A0A8J7S8I9"/>
<name>A0A8J7S8I9_9BACT</name>
<organism evidence="1 2">
    <name type="scientific">Geomesophilobacter sediminis</name>
    <dbReference type="NCBI Taxonomy" id="2798584"/>
    <lineage>
        <taxon>Bacteria</taxon>
        <taxon>Pseudomonadati</taxon>
        <taxon>Thermodesulfobacteriota</taxon>
        <taxon>Desulfuromonadia</taxon>
        <taxon>Geobacterales</taxon>
        <taxon>Geobacteraceae</taxon>
        <taxon>Geomesophilobacter</taxon>
    </lineage>
</organism>